<dbReference type="SMART" id="SM00589">
    <property type="entry name" value="PRY"/>
    <property type="match status" value="1"/>
</dbReference>
<evidence type="ECO:0000256" key="1">
    <source>
        <dbReference type="SAM" id="MobiDB-lite"/>
    </source>
</evidence>
<dbReference type="Pfam" id="PF00622">
    <property type="entry name" value="SPRY"/>
    <property type="match status" value="1"/>
</dbReference>
<dbReference type="SMART" id="SM00449">
    <property type="entry name" value="SPRY"/>
    <property type="match status" value="1"/>
</dbReference>
<dbReference type="SUPFAM" id="SSF49899">
    <property type="entry name" value="Concanavalin A-like lectins/glucanases"/>
    <property type="match status" value="1"/>
</dbReference>
<feature type="domain" description="B30.2/SPRY" evidence="2">
    <location>
        <begin position="39"/>
        <end position="231"/>
    </location>
</feature>
<dbReference type="InterPro" id="IPR003877">
    <property type="entry name" value="SPRY_dom"/>
</dbReference>
<dbReference type="InterPro" id="IPR013320">
    <property type="entry name" value="ConA-like_dom_sf"/>
</dbReference>
<dbReference type="PRINTS" id="PR01407">
    <property type="entry name" value="BUTYPHLNCDUF"/>
</dbReference>
<dbReference type="Ensembl" id="ENSOSIT00000005914.1">
    <property type="protein sequence ID" value="ENSOSIP00000005518.1"/>
    <property type="gene ID" value="ENSOSIG00000003808.1"/>
</dbReference>
<dbReference type="AlphaFoldDB" id="A0A8C7WZS1"/>
<protein>
    <recommendedName>
        <fullName evidence="2">B30.2/SPRY domain-containing protein</fullName>
    </recommendedName>
</protein>
<dbReference type="InterPro" id="IPR003879">
    <property type="entry name" value="Butyrophylin_SPRY"/>
</dbReference>
<feature type="region of interest" description="Disordered" evidence="1">
    <location>
        <begin position="1"/>
        <end position="27"/>
    </location>
</feature>
<dbReference type="Proteomes" id="UP000694383">
    <property type="component" value="Unplaced"/>
</dbReference>
<dbReference type="InterPro" id="IPR006574">
    <property type="entry name" value="PRY"/>
</dbReference>
<dbReference type="InterPro" id="IPR001870">
    <property type="entry name" value="B30.2/SPRY"/>
</dbReference>
<evidence type="ECO:0000259" key="2">
    <source>
        <dbReference type="PROSITE" id="PS50188"/>
    </source>
</evidence>
<dbReference type="Gene3D" id="2.60.120.920">
    <property type="match status" value="1"/>
</dbReference>
<dbReference type="CDD" id="cd12893">
    <property type="entry name" value="SPRY_PRY_TRIM35"/>
    <property type="match status" value="1"/>
</dbReference>
<evidence type="ECO:0000313" key="4">
    <source>
        <dbReference type="Proteomes" id="UP000694383"/>
    </source>
</evidence>
<evidence type="ECO:0000313" key="3">
    <source>
        <dbReference type="Ensembl" id="ENSOSIP00000005518.1"/>
    </source>
</evidence>
<reference evidence="3" key="1">
    <citation type="submission" date="2025-08" db="UniProtKB">
        <authorList>
            <consortium name="Ensembl"/>
        </authorList>
    </citation>
    <scope>IDENTIFICATION</scope>
</reference>
<dbReference type="GeneTree" id="ENSGT01030000234583"/>
<proteinExistence type="predicted"/>
<dbReference type="InterPro" id="IPR043136">
    <property type="entry name" value="B30.2/SPRY_sf"/>
</dbReference>
<dbReference type="FunFam" id="2.60.120.920:FF:000004">
    <property type="entry name" value="Butyrophilin subfamily 1 member A1"/>
    <property type="match status" value="1"/>
</dbReference>
<name>A0A8C7WZS1_9TELE</name>
<dbReference type="InterPro" id="IPR050143">
    <property type="entry name" value="TRIM/RBCC"/>
</dbReference>
<dbReference type="PROSITE" id="PS50188">
    <property type="entry name" value="B302_SPRY"/>
    <property type="match status" value="1"/>
</dbReference>
<keyword evidence="4" id="KW-1185">Reference proteome</keyword>
<organism evidence="3 4">
    <name type="scientific">Oryzias sinensis</name>
    <name type="common">Chinese medaka</name>
    <dbReference type="NCBI Taxonomy" id="183150"/>
    <lineage>
        <taxon>Eukaryota</taxon>
        <taxon>Metazoa</taxon>
        <taxon>Chordata</taxon>
        <taxon>Craniata</taxon>
        <taxon>Vertebrata</taxon>
        <taxon>Euteleostomi</taxon>
        <taxon>Actinopterygii</taxon>
        <taxon>Neopterygii</taxon>
        <taxon>Teleostei</taxon>
        <taxon>Neoteleostei</taxon>
        <taxon>Acanthomorphata</taxon>
        <taxon>Ovalentaria</taxon>
        <taxon>Atherinomorphae</taxon>
        <taxon>Beloniformes</taxon>
        <taxon>Adrianichthyidae</taxon>
        <taxon>Oryziinae</taxon>
        <taxon>Oryzias</taxon>
    </lineage>
</organism>
<accession>A0A8C7WZS1</accession>
<dbReference type="PANTHER" id="PTHR24103">
    <property type="entry name" value="E3 UBIQUITIN-PROTEIN LIGASE TRIM"/>
    <property type="match status" value="1"/>
</dbReference>
<sequence>QKRKTMMGEMKRIQEARVQSSLPEPQPPSGALLDVAKHVGNLSFRVWEKMKEKVHFSPVLLDPNTAHGKLFLSADLTTVRFGETPQQLPDNPERNTKYPDVFGSKGFTSGRHGWEMEVGDHPDWIIGVAKESVNRKGKLFASPEYGIWCLSHRNGKYTSGGGKTVTIKKSLRRVRVQLNYEKGKVTFSNAEDMADVYTYRDTFTEKLFPYFFVGKSGAAKTSKLQICPRPISQ</sequence>
<reference evidence="3" key="2">
    <citation type="submission" date="2025-09" db="UniProtKB">
        <authorList>
            <consortium name="Ensembl"/>
        </authorList>
    </citation>
    <scope>IDENTIFICATION</scope>
</reference>
<dbReference type="Pfam" id="PF13765">
    <property type="entry name" value="PRY"/>
    <property type="match status" value="1"/>
</dbReference>